<dbReference type="EMBL" id="JXXR01000001">
    <property type="protein sequence ID" value="KJY77553.1"/>
    <property type="molecule type" value="Genomic_DNA"/>
</dbReference>
<dbReference type="Pfam" id="PF13458">
    <property type="entry name" value="Peripla_BP_6"/>
    <property type="match status" value="1"/>
</dbReference>
<comment type="caution">
    <text evidence="5">The sequence shown here is derived from an EMBL/GenBank/DDBJ whole genome shotgun (WGS) entry which is preliminary data.</text>
</comment>
<dbReference type="InterPro" id="IPR028081">
    <property type="entry name" value="Leu-bd"/>
</dbReference>
<evidence type="ECO:0000256" key="3">
    <source>
        <dbReference type="SAM" id="SignalP"/>
    </source>
</evidence>
<feature type="signal peptide" evidence="3">
    <location>
        <begin position="1"/>
        <end position="23"/>
    </location>
</feature>
<accession>A0A837GC44</accession>
<dbReference type="Gene3D" id="3.40.50.2300">
    <property type="match status" value="2"/>
</dbReference>
<dbReference type="PANTHER" id="PTHR30483:SF6">
    <property type="entry name" value="PERIPLASMIC BINDING PROTEIN OF ABC TRANSPORTER FOR NATURAL AMINO ACIDS"/>
    <property type="match status" value="1"/>
</dbReference>
<sequence>MNKYKLLALTSALHLSMTPAVMAEPIKVGFVTTLTTSSGAIGQDMRDAVELALDHIDHKMAGTDVEVIYEDDGFKPEIGKQKTDKLVKKDKVDFISGYIWSHVLMASYKSAVDNDVFVIGANAGPGPIAGKLCHENFFSTSWQNDQNSMAIGEVLNEHEVKRLYIMAPNYTAGKNMVSGLKETYKGEIIGQDMTKFPSQLDFSTELAKIKAAKPDAVWVFYPGKHGVQFLKQYKQAGLDKTVPLYNVFTVDNLNLPKIGQWAEDSLMTQFWAPDMDTPANKKFVGGFKEKYNRYPSFYAAQSYDALMLIDSAVRKVEGNLTNKDAVRAALKEADFESVRGELNFGNNHFPVQDFYLVKVKQDQDGAYTTMLSEKILAKHQDNYAVQCQM</sequence>
<feature type="chain" id="PRO_5032320777" evidence="3">
    <location>
        <begin position="24"/>
        <end position="389"/>
    </location>
</feature>
<dbReference type="AlphaFoldDB" id="A0A837GC44"/>
<dbReference type="PANTHER" id="PTHR30483">
    <property type="entry name" value="LEUCINE-SPECIFIC-BINDING PROTEIN"/>
    <property type="match status" value="1"/>
</dbReference>
<feature type="domain" description="Leucine-binding protein" evidence="4">
    <location>
        <begin position="25"/>
        <end position="363"/>
    </location>
</feature>
<organism evidence="5">
    <name type="scientific">Vibrio coralliilyticus</name>
    <dbReference type="NCBI Taxonomy" id="190893"/>
    <lineage>
        <taxon>Bacteria</taxon>
        <taxon>Pseudomonadati</taxon>
        <taxon>Pseudomonadota</taxon>
        <taxon>Gammaproteobacteria</taxon>
        <taxon>Vibrionales</taxon>
        <taxon>Vibrionaceae</taxon>
        <taxon>Vibrio</taxon>
    </lineage>
</organism>
<name>A0A837GC44_9VIBR</name>
<keyword evidence="2 3" id="KW-0732">Signal</keyword>
<protein>
    <submittedName>
        <fullName evidence="5">ABC transporter substrate-binding protein</fullName>
    </submittedName>
</protein>
<reference evidence="5" key="1">
    <citation type="journal article" date="2015" name="BMC Genomics">
        <title>Genome mining reveals unlocked bioactive potential of marine Gram-negative bacteria.</title>
        <authorList>
            <person name="Machado H."/>
            <person name="Sonnenschein E.C."/>
            <person name="Melchiorsen J."/>
            <person name="Gram L."/>
        </authorList>
    </citation>
    <scope>NUCLEOTIDE SEQUENCE</scope>
    <source>
        <strain evidence="5">S2052</strain>
    </source>
</reference>
<dbReference type="InterPro" id="IPR028082">
    <property type="entry name" value="Peripla_BP_I"/>
</dbReference>
<evidence type="ECO:0000313" key="5">
    <source>
        <dbReference type="EMBL" id="KJY77553.1"/>
    </source>
</evidence>
<comment type="similarity">
    <text evidence="1">Belongs to the leucine-binding protein family.</text>
</comment>
<evidence type="ECO:0000256" key="2">
    <source>
        <dbReference type="ARBA" id="ARBA00022729"/>
    </source>
</evidence>
<evidence type="ECO:0000256" key="1">
    <source>
        <dbReference type="ARBA" id="ARBA00010062"/>
    </source>
</evidence>
<gene>
    <name evidence="5" type="ORF">TW71_00545</name>
</gene>
<dbReference type="CDD" id="cd06359">
    <property type="entry name" value="PBP1_Nba-like"/>
    <property type="match status" value="1"/>
</dbReference>
<dbReference type="InterPro" id="IPR051010">
    <property type="entry name" value="BCAA_transport"/>
</dbReference>
<dbReference type="SUPFAM" id="SSF53822">
    <property type="entry name" value="Periplasmic binding protein-like I"/>
    <property type="match status" value="1"/>
</dbReference>
<dbReference type="RefSeq" id="WP_045984621.1">
    <property type="nucleotide sequence ID" value="NZ_CP063051.1"/>
</dbReference>
<evidence type="ECO:0000259" key="4">
    <source>
        <dbReference type="Pfam" id="PF13458"/>
    </source>
</evidence>
<proteinExistence type="inferred from homology"/>